<dbReference type="VEuPathDB" id="FungiDB:jhhlp_001486"/>
<dbReference type="Proteomes" id="UP000233524">
    <property type="component" value="Unassembled WGS sequence"/>
</dbReference>
<dbReference type="PANTHER" id="PTHR19842:SF2">
    <property type="entry name" value="WD REPEAT PROTEIN (AFU_ORTHOLOGUE AFUA_5G04300)"/>
    <property type="match status" value="1"/>
</dbReference>
<dbReference type="Pfam" id="PF00400">
    <property type="entry name" value="WD40"/>
    <property type="match status" value="1"/>
</dbReference>
<reference evidence="6 7" key="1">
    <citation type="journal article" date="2017" name="G3 (Bethesda)">
        <title>First Draft Genome Sequence of the Pathogenic Fungus Lomentospora prolificans (Formerly Scedosporium prolificans).</title>
        <authorList>
            <person name="Luo R."/>
            <person name="Zimin A."/>
            <person name="Workman R."/>
            <person name="Fan Y."/>
            <person name="Pertea G."/>
            <person name="Grossman N."/>
            <person name="Wear M.P."/>
            <person name="Jia B."/>
            <person name="Miller H."/>
            <person name="Casadevall A."/>
            <person name="Timp W."/>
            <person name="Zhang S.X."/>
            <person name="Salzberg S.L."/>
        </authorList>
    </citation>
    <scope>NUCLEOTIDE SEQUENCE [LARGE SCALE GENOMIC DNA]</scope>
    <source>
        <strain evidence="6 7">JHH-5317</strain>
    </source>
</reference>
<keyword evidence="3" id="KW-0677">Repeat</keyword>
<dbReference type="InterPro" id="IPR036322">
    <property type="entry name" value="WD40_repeat_dom_sf"/>
</dbReference>
<dbReference type="STRING" id="41688.A0A2N3NIE2"/>
<dbReference type="GO" id="GO:0031932">
    <property type="term" value="C:TORC2 complex"/>
    <property type="evidence" value="ECO:0007669"/>
    <property type="project" value="InterPro"/>
</dbReference>
<feature type="region of interest" description="Disordered" evidence="5">
    <location>
        <begin position="86"/>
        <end position="120"/>
    </location>
</feature>
<dbReference type="PROSITE" id="PS50082">
    <property type="entry name" value="WD_REPEATS_2"/>
    <property type="match status" value="1"/>
</dbReference>
<dbReference type="SMART" id="SM00320">
    <property type="entry name" value="WD40"/>
    <property type="match status" value="5"/>
</dbReference>
<dbReference type="InterPro" id="IPR001680">
    <property type="entry name" value="WD40_rpt"/>
</dbReference>
<evidence type="ECO:0000256" key="1">
    <source>
        <dbReference type="ARBA" id="ARBA00009890"/>
    </source>
</evidence>
<evidence type="ECO:0000256" key="2">
    <source>
        <dbReference type="ARBA" id="ARBA00022574"/>
    </source>
</evidence>
<evidence type="ECO:0000313" key="7">
    <source>
        <dbReference type="Proteomes" id="UP000233524"/>
    </source>
</evidence>
<keyword evidence="2 4" id="KW-0853">WD repeat</keyword>
<evidence type="ECO:0000256" key="4">
    <source>
        <dbReference type="PROSITE-ProRule" id="PRU00221"/>
    </source>
</evidence>
<dbReference type="InterPro" id="IPR019775">
    <property type="entry name" value="WD40_repeat_CS"/>
</dbReference>
<evidence type="ECO:0000256" key="3">
    <source>
        <dbReference type="ARBA" id="ARBA00022737"/>
    </source>
</evidence>
<feature type="compositionally biased region" description="Pro residues" evidence="5">
    <location>
        <begin position="849"/>
        <end position="860"/>
    </location>
</feature>
<sequence length="1036" mass="115981">MPATPLTYPTSYKVFIDLTGDDIAPSEGWHVEASSRRVSQPLVIKFDRDPPRKRRRLANSRQLEDSGLRTPDGDSTRELELEESALSPTLQLIHEANRGSTPLHVSKPRSPDLIRSPTTPKLSSQYIRRTVIQDVSPVNYRAKARVQEWRSQNKEGASLVGDSRDIVDATSAQNRWFKLDGRRPYLDLNERRAIAAALRGNQVASLGLDTLKEPFTYHVDFSAEEIEYVRQRARELVTLPKAPRNPLRELGKILRREPNIAKDLPAKIKFQGPVSGRDDTDLYWFLVDVNYGRVTKTPRTYTLRRDTFDTARTLSYTNRASSVLLKREIEGRSLFGRRGNLGGIKDEMLRVREDALELRQEWTDCAGDIITISWVSNSSFVCGTTEHSDSHNQQYNKPGNLLLCSTSAGTLRAFPDHRIPRPVVAKGENSTEAMRQSQDPWLYASVVSSDYDEKLDLAYTSSFDRTVKVWRVEDTGSSMELVGTWPHDANVNFVVASKCDSHFVATASDVQAQAVRVYRVNPNNVSSSPYKEFGGRVGGPEGQPGESDGWAYYPATLQWGIAEASRYHLLVGYSPRAVSADDNDIPEDKRNSGVMRMFNVLTGGEVSLGIPMAQNVFEVMWHPTKPIFIVATSVGINKAEYNVRTQIRVFTLSNKTGSTNAVLRPENNVATVGASAEFYGFTQILDCYSLDINELTIRPNSPGYFYVTAAATDGKVYVWDTARGNRPIHILCHGEPIEEYSGDREREDVGVKFTAWGSTMDRLYTGGSDGVVKIWNVRHENPLIRDLLEVTGPVSAGAFSPDFAKLAIGDASGRVYLLSVDKEDDMAGNFVHLPTGDGRTTRSFRRPKPYIPHPEPPPPDGTQTSIDPDSGVVRARQYITRGQLIKHPNPVLGVFQGPNYPSLNLYRAEAHVGDDASAPLLGSFERHQQENMSSPGRRNVSWRCARNKLVYAQPTQDHCAATAQHERNCKEDLDWQTLAPEVKAELAASQVDVWMVEHMDYELEYEQEMRGEDEDSANFETEVDRDDDEAISLDSN</sequence>
<protein>
    <submittedName>
        <fullName evidence="6">Uncharacterized protein</fullName>
    </submittedName>
</protein>
<comment type="caution">
    <text evidence="6">The sequence shown here is derived from an EMBL/GenBank/DDBJ whole genome shotgun (WGS) entry which is preliminary data.</text>
</comment>
<feature type="repeat" description="WD" evidence="4">
    <location>
        <begin position="763"/>
        <end position="785"/>
    </location>
</feature>
<dbReference type="AlphaFoldDB" id="A0A2N3NIE2"/>
<dbReference type="Gene3D" id="2.130.10.10">
    <property type="entry name" value="YVTN repeat-like/Quinoprotein amine dehydrogenase"/>
    <property type="match status" value="1"/>
</dbReference>
<feature type="compositionally biased region" description="Basic and acidic residues" evidence="5">
    <location>
        <begin position="62"/>
        <end position="77"/>
    </location>
</feature>
<dbReference type="InterPro" id="IPR015943">
    <property type="entry name" value="WD40/YVTN_repeat-like_dom_sf"/>
</dbReference>
<dbReference type="PROSITE" id="PS00678">
    <property type="entry name" value="WD_REPEATS_1"/>
    <property type="match status" value="1"/>
</dbReference>
<feature type="region of interest" description="Disordered" evidence="5">
    <location>
        <begin position="1008"/>
        <end position="1036"/>
    </location>
</feature>
<name>A0A2N3NIE2_9PEZI</name>
<dbReference type="GO" id="GO:0031931">
    <property type="term" value="C:TORC1 complex"/>
    <property type="evidence" value="ECO:0007669"/>
    <property type="project" value="InterPro"/>
</dbReference>
<dbReference type="GO" id="GO:0032956">
    <property type="term" value="P:regulation of actin cytoskeleton organization"/>
    <property type="evidence" value="ECO:0007669"/>
    <property type="project" value="TreeGrafter"/>
</dbReference>
<proteinExistence type="inferred from homology"/>
<evidence type="ECO:0000313" key="6">
    <source>
        <dbReference type="EMBL" id="PKS12188.1"/>
    </source>
</evidence>
<dbReference type="GO" id="GO:0031929">
    <property type="term" value="P:TOR signaling"/>
    <property type="evidence" value="ECO:0007669"/>
    <property type="project" value="InterPro"/>
</dbReference>
<feature type="region of interest" description="Disordered" evidence="5">
    <location>
        <begin position="58"/>
        <end position="77"/>
    </location>
</feature>
<evidence type="ECO:0000256" key="5">
    <source>
        <dbReference type="SAM" id="MobiDB-lite"/>
    </source>
</evidence>
<feature type="region of interest" description="Disordered" evidence="5">
    <location>
        <begin position="831"/>
        <end position="869"/>
    </location>
</feature>
<dbReference type="SUPFAM" id="SSF50978">
    <property type="entry name" value="WD40 repeat-like"/>
    <property type="match status" value="1"/>
</dbReference>
<accession>A0A2N3NIE2</accession>
<organism evidence="6 7">
    <name type="scientific">Lomentospora prolificans</name>
    <dbReference type="NCBI Taxonomy" id="41688"/>
    <lineage>
        <taxon>Eukaryota</taxon>
        <taxon>Fungi</taxon>
        <taxon>Dikarya</taxon>
        <taxon>Ascomycota</taxon>
        <taxon>Pezizomycotina</taxon>
        <taxon>Sordariomycetes</taxon>
        <taxon>Hypocreomycetidae</taxon>
        <taxon>Microascales</taxon>
        <taxon>Microascaceae</taxon>
        <taxon>Lomentospora</taxon>
    </lineage>
</organism>
<gene>
    <name evidence="6" type="ORF">jhhlp_001486</name>
</gene>
<dbReference type="InParanoid" id="A0A2N3NIE2"/>
<comment type="similarity">
    <text evidence="1">Belongs to the WD repeat LST8 family.</text>
</comment>
<dbReference type="PANTHER" id="PTHR19842">
    <property type="entry name" value="G BETA-LIKE PROTEIN GBL"/>
    <property type="match status" value="1"/>
</dbReference>
<dbReference type="OrthoDB" id="10248252at2759"/>
<dbReference type="InterPro" id="IPR037588">
    <property type="entry name" value="MLST8"/>
</dbReference>
<keyword evidence="7" id="KW-1185">Reference proteome</keyword>
<dbReference type="EMBL" id="NLAX01000004">
    <property type="protein sequence ID" value="PKS12188.1"/>
    <property type="molecule type" value="Genomic_DNA"/>
</dbReference>